<accession>N0B856</accession>
<keyword evidence="2" id="KW-1185">Reference proteome</keyword>
<organism evidence="1 2">
    <name type="scientific">Hyphomicrobium denitrificans 1NES1</name>
    <dbReference type="NCBI Taxonomy" id="670307"/>
    <lineage>
        <taxon>Bacteria</taxon>
        <taxon>Pseudomonadati</taxon>
        <taxon>Pseudomonadota</taxon>
        <taxon>Alphaproteobacteria</taxon>
        <taxon>Hyphomicrobiales</taxon>
        <taxon>Hyphomicrobiaceae</taxon>
        <taxon>Hyphomicrobium</taxon>
    </lineage>
</organism>
<proteinExistence type="predicted"/>
<dbReference type="HOGENOM" id="CLU_2436818_0_0_5"/>
<dbReference type="AlphaFoldDB" id="N0B856"/>
<name>N0B856_9HYPH</name>
<dbReference type="EMBL" id="CP005587">
    <property type="protein sequence ID" value="AGK59208.1"/>
    <property type="molecule type" value="Genomic_DNA"/>
</dbReference>
<dbReference type="STRING" id="670307.HYPDE_37683"/>
<dbReference type="KEGG" id="hdt:HYPDE_37683"/>
<gene>
    <name evidence="1" type="ORF">HYPDE_37683</name>
</gene>
<protein>
    <submittedName>
        <fullName evidence="1">Uncharacterized protein</fullName>
    </submittedName>
</protein>
<dbReference type="Proteomes" id="UP000005952">
    <property type="component" value="Chromosome"/>
</dbReference>
<reference evidence="1 2" key="1">
    <citation type="journal article" date="2013" name="Genome Announc.">
        <title>Genome sequences for three denitrifying bacterial strains isolated from a uranium- and nitrate-contaminated subsurface environment.</title>
        <authorList>
            <person name="Venkatramanan R."/>
            <person name="Prakash O."/>
            <person name="Woyke T."/>
            <person name="Chain P."/>
            <person name="Goodwin L.A."/>
            <person name="Watson D."/>
            <person name="Brooks S."/>
            <person name="Kostka J.E."/>
            <person name="Green S.J."/>
        </authorList>
    </citation>
    <scope>NUCLEOTIDE SEQUENCE [LARGE SCALE GENOMIC DNA]</scope>
    <source>
        <strain evidence="1 2">1NES1</strain>
    </source>
</reference>
<evidence type="ECO:0000313" key="1">
    <source>
        <dbReference type="EMBL" id="AGK59208.1"/>
    </source>
</evidence>
<evidence type="ECO:0000313" key="2">
    <source>
        <dbReference type="Proteomes" id="UP000005952"/>
    </source>
</evidence>
<sequence length="90" mass="9777">MNSPLDRAAPGEFGHNGRFGRADNITCRDWRLFRSSSLDAFSASQLDLVPKLTTSCSGALPRWPQIPGFFAWGAKFDPACRQSAASSAQT</sequence>